<name>A0ABV9GKA1_9BACL</name>
<evidence type="ECO:0000256" key="1">
    <source>
        <dbReference type="ARBA" id="ARBA00004141"/>
    </source>
</evidence>
<evidence type="ECO:0000256" key="5">
    <source>
        <dbReference type="ARBA" id="ARBA00022692"/>
    </source>
</evidence>
<feature type="transmembrane region" description="Helical" evidence="8">
    <location>
        <begin position="340"/>
        <end position="358"/>
    </location>
</feature>
<feature type="transmembrane region" description="Helical" evidence="8">
    <location>
        <begin position="184"/>
        <end position="206"/>
    </location>
</feature>
<feature type="transmembrane region" description="Helical" evidence="8">
    <location>
        <begin position="301"/>
        <end position="320"/>
    </location>
</feature>
<evidence type="ECO:0000256" key="3">
    <source>
        <dbReference type="ARBA" id="ARBA00022448"/>
    </source>
</evidence>
<sequence>MIEKGRLSNIQTAMLAITSLTIMGHLILLTVILHQSRQDGWIAAIVGTILGLIGILSLVKLSQAFPGLTLIEILFKHFSWPGKVMGVLYLIYFFIMVCLAGRLFVEAYKTVMERTPMWAFLAVILLLTAFIVYSGLETLGRLNQVMLPVLVIIAIVVVFLTMGGNKDYSNLLPIFGNGLKPVSFGSLSVMGWFGEFVIMGMVLPYVQRPKKLVKTGIGVAIVTLIFFLGPITGPVALFGAEQAAKMVFPTFSEVRYINIGAVINRFDTIAVLFWTVGLMIRISLFYYGLSLGIAQAFGLKSYRPLVVPLGWLIGVGAVLYAQNYAELNAFLFESYVPLNLLMGALVPLILWICSTFIVHKKVNKRDARALH</sequence>
<keyword evidence="3" id="KW-0813">Transport</keyword>
<comment type="similarity">
    <text evidence="2">Belongs to the amino acid-polyamine-organocation (APC) superfamily. Spore germination protein (SGP) (TC 2.A.3.9) family.</text>
</comment>
<evidence type="ECO:0000256" key="8">
    <source>
        <dbReference type="SAM" id="Phobius"/>
    </source>
</evidence>
<keyword evidence="7 8" id="KW-0472">Membrane</keyword>
<keyword evidence="5 8" id="KW-0812">Transmembrane</keyword>
<reference evidence="10" key="1">
    <citation type="journal article" date="2019" name="Int. J. Syst. Evol. Microbiol.">
        <title>The Global Catalogue of Microorganisms (GCM) 10K type strain sequencing project: providing services to taxonomists for standard genome sequencing and annotation.</title>
        <authorList>
            <consortium name="The Broad Institute Genomics Platform"/>
            <consortium name="The Broad Institute Genome Sequencing Center for Infectious Disease"/>
            <person name="Wu L."/>
            <person name="Ma J."/>
        </authorList>
    </citation>
    <scope>NUCLEOTIDE SEQUENCE [LARGE SCALE GENOMIC DNA]</scope>
    <source>
        <strain evidence="10">CGMCC 1.16306</strain>
    </source>
</reference>
<evidence type="ECO:0000256" key="4">
    <source>
        <dbReference type="ARBA" id="ARBA00022544"/>
    </source>
</evidence>
<keyword evidence="6 8" id="KW-1133">Transmembrane helix</keyword>
<dbReference type="Gene3D" id="1.20.1740.10">
    <property type="entry name" value="Amino acid/polyamine transporter I"/>
    <property type="match status" value="1"/>
</dbReference>
<feature type="transmembrane region" description="Helical" evidence="8">
    <location>
        <begin position="80"/>
        <end position="105"/>
    </location>
</feature>
<evidence type="ECO:0000256" key="6">
    <source>
        <dbReference type="ARBA" id="ARBA00022989"/>
    </source>
</evidence>
<comment type="subcellular location">
    <subcellularLocation>
        <location evidence="1">Membrane</location>
        <topology evidence="1">Multi-pass membrane protein</topology>
    </subcellularLocation>
</comment>
<feature type="transmembrane region" description="Helical" evidence="8">
    <location>
        <begin position="117"/>
        <end position="136"/>
    </location>
</feature>
<feature type="transmembrane region" description="Helical" evidence="8">
    <location>
        <begin position="269"/>
        <end position="289"/>
    </location>
</feature>
<dbReference type="PANTHER" id="PTHR34975">
    <property type="entry name" value="SPORE GERMINATION PROTEIN A2"/>
    <property type="match status" value="1"/>
</dbReference>
<dbReference type="Pfam" id="PF03845">
    <property type="entry name" value="Spore_permease"/>
    <property type="match status" value="1"/>
</dbReference>
<evidence type="ECO:0000256" key="2">
    <source>
        <dbReference type="ARBA" id="ARBA00007998"/>
    </source>
</evidence>
<keyword evidence="4" id="KW-0309">Germination</keyword>
<evidence type="ECO:0000256" key="7">
    <source>
        <dbReference type="ARBA" id="ARBA00023136"/>
    </source>
</evidence>
<keyword evidence="10" id="KW-1185">Reference proteome</keyword>
<organism evidence="9 10">
    <name type="scientific">Camelliibacillus cellulosilyticus</name>
    <dbReference type="NCBI Taxonomy" id="2174486"/>
    <lineage>
        <taxon>Bacteria</taxon>
        <taxon>Bacillati</taxon>
        <taxon>Bacillota</taxon>
        <taxon>Bacilli</taxon>
        <taxon>Bacillales</taxon>
        <taxon>Sporolactobacillaceae</taxon>
        <taxon>Camelliibacillus</taxon>
    </lineage>
</organism>
<protein>
    <submittedName>
        <fullName evidence="9">Endospore germination permease</fullName>
    </submittedName>
</protein>
<dbReference type="NCBIfam" id="TIGR00912">
    <property type="entry name" value="2A0309"/>
    <property type="match status" value="1"/>
</dbReference>
<feature type="transmembrane region" description="Helical" evidence="8">
    <location>
        <begin position="12"/>
        <end position="34"/>
    </location>
</feature>
<proteinExistence type="inferred from homology"/>
<dbReference type="InterPro" id="IPR004761">
    <property type="entry name" value="Spore_GerAB"/>
</dbReference>
<accession>A0ABV9GKA1</accession>
<gene>
    <name evidence="9" type="ORF">ACFO4N_00040</name>
</gene>
<dbReference type="EMBL" id="JBHSFW010000001">
    <property type="protein sequence ID" value="MFC4617110.1"/>
    <property type="molecule type" value="Genomic_DNA"/>
</dbReference>
<dbReference type="Proteomes" id="UP001596022">
    <property type="component" value="Unassembled WGS sequence"/>
</dbReference>
<evidence type="ECO:0000313" key="10">
    <source>
        <dbReference type="Proteomes" id="UP001596022"/>
    </source>
</evidence>
<feature type="transmembrane region" description="Helical" evidence="8">
    <location>
        <begin position="40"/>
        <end position="59"/>
    </location>
</feature>
<comment type="caution">
    <text evidence="9">The sequence shown here is derived from an EMBL/GenBank/DDBJ whole genome shotgun (WGS) entry which is preliminary data.</text>
</comment>
<dbReference type="PANTHER" id="PTHR34975:SF2">
    <property type="entry name" value="SPORE GERMINATION PROTEIN A2"/>
    <property type="match status" value="1"/>
</dbReference>
<feature type="transmembrane region" description="Helical" evidence="8">
    <location>
        <begin position="218"/>
        <end position="240"/>
    </location>
</feature>
<feature type="transmembrane region" description="Helical" evidence="8">
    <location>
        <begin position="145"/>
        <end position="164"/>
    </location>
</feature>
<evidence type="ECO:0000313" key="9">
    <source>
        <dbReference type="EMBL" id="MFC4617110.1"/>
    </source>
</evidence>
<dbReference type="RefSeq" id="WP_376844171.1">
    <property type="nucleotide sequence ID" value="NZ_JBHSFW010000001.1"/>
</dbReference>